<gene>
    <name evidence="2" type="ORF">FYJ85_15690</name>
</gene>
<protein>
    <recommendedName>
        <fullName evidence="4">Lipoprotein</fullName>
    </recommendedName>
</protein>
<organism evidence="2 3">
    <name type="scientific">Victivallis lenta</name>
    <dbReference type="NCBI Taxonomy" id="2606640"/>
    <lineage>
        <taxon>Bacteria</taxon>
        <taxon>Pseudomonadati</taxon>
        <taxon>Lentisphaerota</taxon>
        <taxon>Lentisphaeria</taxon>
        <taxon>Victivallales</taxon>
        <taxon>Victivallaceae</taxon>
        <taxon>Victivallis</taxon>
    </lineage>
</organism>
<dbReference type="Proteomes" id="UP000435649">
    <property type="component" value="Unassembled WGS sequence"/>
</dbReference>
<comment type="caution">
    <text evidence="2">The sequence shown here is derived from an EMBL/GenBank/DDBJ whole genome shotgun (WGS) entry which is preliminary data.</text>
</comment>
<accession>A0A844G694</accession>
<evidence type="ECO:0000313" key="3">
    <source>
        <dbReference type="Proteomes" id="UP000435649"/>
    </source>
</evidence>
<evidence type="ECO:0000313" key="2">
    <source>
        <dbReference type="EMBL" id="MST98484.1"/>
    </source>
</evidence>
<name>A0A844G694_9BACT</name>
<keyword evidence="3" id="KW-1185">Reference proteome</keyword>
<dbReference type="AlphaFoldDB" id="A0A844G694"/>
<keyword evidence="1" id="KW-0732">Signal</keyword>
<evidence type="ECO:0008006" key="4">
    <source>
        <dbReference type="Google" id="ProtNLM"/>
    </source>
</evidence>
<dbReference type="RefSeq" id="WP_154419465.1">
    <property type="nucleotide sequence ID" value="NZ_VUNS01000019.1"/>
</dbReference>
<evidence type="ECO:0000256" key="1">
    <source>
        <dbReference type="SAM" id="SignalP"/>
    </source>
</evidence>
<reference evidence="2 3" key="1">
    <citation type="submission" date="2019-08" db="EMBL/GenBank/DDBJ databases">
        <title>In-depth cultivation of the pig gut microbiome towards novel bacterial diversity and tailored functional studies.</title>
        <authorList>
            <person name="Wylensek D."/>
            <person name="Hitch T.C.A."/>
            <person name="Clavel T."/>
        </authorList>
    </citation>
    <scope>NUCLEOTIDE SEQUENCE [LARGE SCALE GENOMIC DNA]</scope>
    <source>
        <strain evidence="2 3">BBE-744-WT-12</strain>
    </source>
</reference>
<feature type="signal peptide" evidence="1">
    <location>
        <begin position="1"/>
        <end position="19"/>
    </location>
</feature>
<proteinExistence type="predicted"/>
<dbReference type="PROSITE" id="PS51257">
    <property type="entry name" value="PROKAR_LIPOPROTEIN"/>
    <property type="match status" value="1"/>
</dbReference>
<sequence length="251" mass="27682">MKKLLLQSALLAAGFLLLAGCTNVATFDYSAAAEPMVSFAGPPEAKSIAVLPFLDQRSRKSLQQLAPAADSGSFYLGLLPLMPYGYVKKPFPERSDDFVSLGRFHFNPSLDLAEASVLSLKASRLFGRVELADSAGRTDAEYLWRGSVNNTFYSGAMLTYCISYFLSPALWAVGAPEGVSRNALGVSFELVERATGRIVWRYDYDGEDYIVHWIYARIGKDVSLYADLMRQALNLALSDLAPRLPELQRSR</sequence>
<dbReference type="EMBL" id="VUNS01000019">
    <property type="protein sequence ID" value="MST98484.1"/>
    <property type="molecule type" value="Genomic_DNA"/>
</dbReference>
<feature type="chain" id="PRO_5032778579" description="Lipoprotein" evidence="1">
    <location>
        <begin position="20"/>
        <end position="251"/>
    </location>
</feature>